<keyword evidence="3" id="KW-1185">Reference proteome</keyword>
<dbReference type="PANTHER" id="PTHR42830">
    <property type="entry name" value="OSMOTICALLY INDUCIBLE FAMILY PROTEIN"/>
    <property type="match status" value="1"/>
</dbReference>
<proteinExistence type="predicted"/>
<name>A0ABS2TEW5_9ACTO</name>
<protein>
    <submittedName>
        <fullName evidence="2">OsmC family peroxiredoxin</fullName>
    </submittedName>
</protein>
<dbReference type="InterPro" id="IPR052707">
    <property type="entry name" value="OsmC_Ohr_Peroxiredoxin"/>
</dbReference>
<dbReference type="InterPro" id="IPR036102">
    <property type="entry name" value="OsmC/Ohrsf"/>
</dbReference>
<comment type="caution">
    <text evidence="2">The sequence shown here is derived from an EMBL/GenBank/DDBJ whole genome shotgun (WGS) entry which is preliminary data.</text>
</comment>
<dbReference type="InterPro" id="IPR015946">
    <property type="entry name" value="KH_dom-like_a/b"/>
</dbReference>
<dbReference type="RefSeq" id="WP_182173962.1">
    <property type="nucleotide sequence ID" value="NZ_CP059676.1"/>
</dbReference>
<dbReference type="SUPFAM" id="SSF82784">
    <property type="entry name" value="OsmC-like"/>
    <property type="match status" value="1"/>
</dbReference>
<sequence length="146" mass="15196">MAIASRTATTTWEGDLPSGRGTFSDTSSGVLDEQVVTWGSRTRAPEGKSSPEELLAAAHSSCFAMAFNNRVSEEGVTPTRIDVTAEVTLEEVDGAPTITSSALTLRAEIDGLDQDAFEAAVEDAAAGCPVSRLFASADISVDAELL</sequence>
<evidence type="ECO:0000256" key="1">
    <source>
        <dbReference type="SAM" id="MobiDB-lite"/>
    </source>
</evidence>
<gene>
    <name evidence="2" type="ORF">JVW63_05705</name>
</gene>
<accession>A0ABS2TEW5</accession>
<dbReference type="PANTHER" id="PTHR42830:SF1">
    <property type="entry name" value="OSMOTICALLY INDUCIBLE FAMILY PROTEIN"/>
    <property type="match status" value="1"/>
</dbReference>
<dbReference type="Proteomes" id="UP000705983">
    <property type="component" value="Unassembled WGS sequence"/>
</dbReference>
<reference evidence="3" key="1">
    <citation type="submission" date="2021-02" db="EMBL/GenBank/DDBJ databases">
        <title>Leucobacter sp. CX169.</title>
        <authorList>
            <person name="Cheng Y."/>
        </authorList>
    </citation>
    <scope>NUCLEOTIDE SEQUENCE [LARGE SCALE GENOMIC DNA]</scope>
    <source>
        <strain evidence="3">JY899</strain>
    </source>
</reference>
<dbReference type="Gene3D" id="3.30.300.20">
    <property type="match status" value="1"/>
</dbReference>
<dbReference type="InterPro" id="IPR003718">
    <property type="entry name" value="OsmC/Ohr_fam"/>
</dbReference>
<feature type="region of interest" description="Disordered" evidence="1">
    <location>
        <begin position="1"/>
        <end position="27"/>
    </location>
</feature>
<evidence type="ECO:0000313" key="3">
    <source>
        <dbReference type="Proteomes" id="UP000705983"/>
    </source>
</evidence>
<dbReference type="EMBL" id="JAFFJS010000003">
    <property type="protein sequence ID" value="MBM9433191.1"/>
    <property type="molecule type" value="Genomic_DNA"/>
</dbReference>
<organism evidence="2 3">
    <name type="scientific">Flaviflexus equikiangi</name>
    <dbReference type="NCBI Taxonomy" id="2758573"/>
    <lineage>
        <taxon>Bacteria</taxon>
        <taxon>Bacillati</taxon>
        <taxon>Actinomycetota</taxon>
        <taxon>Actinomycetes</taxon>
        <taxon>Actinomycetales</taxon>
        <taxon>Actinomycetaceae</taxon>
        <taxon>Flaviflexus</taxon>
    </lineage>
</organism>
<dbReference type="InterPro" id="IPR019904">
    <property type="entry name" value="Peroxiredoxin_OsmC"/>
</dbReference>
<dbReference type="NCBIfam" id="TIGR03562">
    <property type="entry name" value="osmo_induc_OsmC"/>
    <property type="match status" value="1"/>
</dbReference>
<dbReference type="Pfam" id="PF02566">
    <property type="entry name" value="OsmC"/>
    <property type="match status" value="1"/>
</dbReference>
<feature type="compositionally biased region" description="Polar residues" evidence="1">
    <location>
        <begin position="1"/>
        <end position="12"/>
    </location>
</feature>
<evidence type="ECO:0000313" key="2">
    <source>
        <dbReference type="EMBL" id="MBM9433191.1"/>
    </source>
</evidence>